<gene>
    <name evidence="2" type="ORF">RC083_10710</name>
</gene>
<keyword evidence="1" id="KW-0812">Transmembrane</keyword>
<dbReference type="PROSITE" id="PS51257">
    <property type="entry name" value="PROKAR_LIPOPROTEIN"/>
    <property type="match status" value="1"/>
</dbReference>
<keyword evidence="1" id="KW-1133">Transmembrane helix</keyword>
<accession>A0ABU1BC28</accession>
<protein>
    <submittedName>
        <fullName evidence="2">Uncharacterized protein</fullName>
    </submittedName>
</protein>
<name>A0ABU1BC28_PSEHA</name>
<dbReference type="RefSeq" id="WP_309039022.1">
    <property type="nucleotide sequence ID" value="NZ_JAVIFY010000006.1"/>
</dbReference>
<feature type="transmembrane region" description="Helical" evidence="1">
    <location>
        <begin position="59"/>
        <end position="80"/>
    </location>
</feature>
<keyword evidence="3" id="KW-1185">Reference proteome</keyword>
<organism evidence="2 3">
    <name type="scientific">Pseudoalteromonas haloplanktis</name>
    <name type="common">Alteromonas haloplanktis</name>
    <dbReference type="NCBI Taxonomy" id="228"/>
    <lineage>
        <taxon>Bacteria</taxon>
        <taxon>Pseudomonadati</taxon>
        <taxon>Pseudomonadota</taxon>
        <taxon>Gammaproteobacteria</taxon>
        <taxon>Alteromonadales</taxon>
        <taxon>Pseudoalteromonadaceae</taxon>
        <taxon>Pseudoalteromonas</taxon>
    </lineage>
</organism>
<sequence length="224" mass="25657">MPKPKDAKQQACAPSSLILACYFAPVRQALYLLLSWEVQLNFSWNDVNKIGQNKVLSKAYVWFFLVPILAKFIALVESPIDFTAVADGLIFDLSLPFSWKLFYLSSLFVFLGNAIYFLWCPQIIKDYPTFLSFDIDGLGAKYLTDYAQRINCQIPNAEESIINNPSYDAGIKKDAIKTVFYTICEQEKMTKTKRKWLCLSMYALGFLCLLWVMVQNAVYVAQQI</sequence>
<dbReference type="Proteomes" id="UP001226574">
    <property type="component" value="Unassembled WGS sequence"/>
</dbReference>
<evidence type="ECO:0000313" key="2">
    <source>
        <dbReference type="EMBL" id="MDQ9092059.1"/>
    </source>
</evidence>
<evidence type="ECO:0000313" key="3">
    <source>
        <dbReference type="Proteomes" id="UP001226574"/>
    </source>
</evidence>
<comment type="caution">
    <text evidence="2">The sequence shown here is derived from an EMBL/GenBank/DDBJ whole genome shotgun (WGS) entry which is preliminary data.</text>
</comment>
<keyword evidence="1" id="KW-0472">Membrane</keyword>
<feature type="transmembrane region" description="Helical" evidence="1">
    <location>
        <begin position="196"/>
        <end position="214"/>
    </location>
</feature>
<feature type="transmembrane region" description="Helical" evidence="1">
    <location>
        <begin position="100"/>
        <end position="119"/>
    </location>
</feature>
<reference evidence="2 3" key="1">
    <citation type="submission" date="2023-08" db="EMBL/GenBank/DDBJ databases">
        <title>Pseudoalteromonas haloplanktis LL1 genome.</title>
        <authorList>
            <person name="Wu S."/>
        </authorList>
    </citation>
    <scope>NUCLEOTIDE SEQUENCE [LARGE SCALE GENOMIC DNA]</scope>
    <source>
        <strain evidence="2 3">LL1</strain>
    </source>
</reference>
<evidence type="ECO:0000256" key="1">
    <source>
        <dbReference type="SAM" id="Phobius"/>
    </source>
</evidence>
<proteinExistence type="predicted"/>
<dbReference type="EMBL" id="JAVIFY010000006">
    <property type="protein sequence ID" value="MDQ9092059.1"/>
    <property type="molecule type" value="Genomic_DNA"/>
</dbReference>